<dbReference type="SUPFAM" id="SSF53098">
    <property type="entry name" value="Ribonuclease H-like"/>
    <property type="match status" value="1"/>
</dbReference>
<evidence type="ECO:0000313" key="4">
    <source>
        <dbReference type="EMBL" id="SFG56596.1"/>
    </source>
</evidence>
<dbReference type="Gene3D" id="1.10.10.650">
    <property type="entry name" value="RuvA domain 2-like"/>
    <property type="match status" value="1"/>
</dbReference>
<dbReference type="FunFam" id="3.30.420.140:FF:000001">
    <property type="entry name" value="RNA-binding transcriptional accessory protein"/>
    <property type="match status" value="1"/>
</dbReference>
<dbReference type="Gene3D" id="1.10.150.310">
    <property type="entry name" value="Tex RuvX-like domain-like"/>
    <property type="match status" value="1"/>
</dbReference>
<evidence type="ECO:0000256" key="2">
    <source>
        <dbReference type="SAM" id="MobiDB-lite"/>
    </source>
</evidence>
<proteinExistence type="predicted"/>
<dbReference type="SMART" id="SM00316">
    <property type="entry name" value="S1"/>
    <property type="match status" value="1"/>
</dbReference>
<feature type="region of interest" description="Disordered" evidence="2">
    <location>
        <begin position="710"/>
        <end position="733"/>
    </location>
</feature>
<dbReference type="Pfam" id="PF16921">
    <property type="entry name" value="Tex_YqgF"/>
    <property type="match status" value="1"/>
</dbReference>
<organism evidence="4 5">
    <name type="scientific">Pedobacter insulae</name>
    <dbReference type="NCBI Taxonomy" id="414048"/>
    <lineage>
        <taxon>Bacteria</taxon>
        <taxon>Pseudomonadati</taxon>
        <taxon>Bacteroidota</taxon>
        <taxon>Sphingobacteriia</taxon>
        <taxon>Sphingobacteriales</taxon>
        <taxon>Sphingobacteriaceae</taxon>
        <taxon>Pedobacter</taxon>
    </lineage>
</organism>
<dbReference type="InterPro" id="IPR037027">
    <property type="entry name" value="YqgF/RNaseH-like_dom_sf"/>
</dbReference>
<evidence type="ECO:0000313" key="5">
    <source>
        <dbReference type="Proteomes" id="UP000199666"/>
    </source>
</evidence>
<name>A0A1I2T2G5_9SPHI</name>
<dbReference type="EMBL" id="FOPP01000001">
    <property type="protein sequence ID" value="SFG56596.1"/>
    <property type="molecule type" value="Genomic_DNA"/>
</dbReference>
<dbReference type="PROSITE" id="PS50126">
    <property type="entry name" value="S1"/>
    <property type="match status" value="1"/>
</dbReference>
<dbReference type="FunFam" id="1.10.10.650:FF:000001">
    <property type="entry name" value="S1 RNA-binding domain 1"/>
    <property type="match status" value="1"/>
</dbReference>
<gene>
    <name evidence="4" type="ORF">SAMN04489864_10172</name>
</gene>
<dbReference type="FunFam" id="2.40.50.140:FF:000051">
    <property type="entry name" value="RNA-binding transcriptional accessory protein"/>
    <property type="match status" value="1"/>
</dbReference>
<sequence length="748" mass="82897">MDTHFQSIATSLNISFKQVSATIALLDEGATVPFISRYRKELTGSLDEVQVAAIRDLAQQLRELDKRREAILKSLLELEKLTPELERKINEAKTIAALEDIYLPYKPKRKTRASVAKEKGLEPLALRILSQSRIDPEQEAIAYINDKKGVTNVLEALAGARDIIAELISENIDARTKMRQHFTQKATYKTTVVKGKEEVGIKYKDYFEWEESARTAPSHRVLAMRRGEQEGFLKLEVLPTEEEAISLLEKQFITAKNACADQVQLAIIDGYKRLLRPAMETELRALTKQKADEEAIKVFAENARQLLLAAPMGQKSVLAVDPGFRTGCKVVCLDKQGKLIEHTTIYPHTGQGNLKDAGWQLTKLCEKHEIEAIAIGNGTAGRETETFVRGLKIPNVVVVMVNESGASIYSASPLAREEFPTQDITIRGAVSIGRRLMDPLAELVKIDPKSIGVGQYQHDVDQNKLQQSLDDTVISCVNAVGVELNTASKQVLAYVSGLGDTLAQNIVNYRNTHGAFKNRESLKKVPRLGEKAFEQAAGFLRIRDAKQTLDRSGVHPERYELVNQMAKDLGCTVDDLIKNVQLQKQLNLQRYVSASVGLPTLNDILKELAKPGRDPREAFEAFSFADGVNAIGDLKVGMKLAGIVTNITNFGAFVDIGVHQDGLVHTSQLANRYVANPNEIIKVSQVVQVTVVDVDVARKRISLTMKTEENQNIKKTNAQAKPKPQPKEEKEVAGDLQAKLQALKGLFK</sequence>
<keyword evidence="1" id="KW-0175">Coiled coil</keyword>
<dbReference type="Pfam" id="PF00575">
    <property type="entry name" value="S1"/>
    <property type="match status" value="1"/>
</dbReference>
<dbReference type="OrthoDB" id="9804714at2"/>
<dbReference type="InterPro" id="IPR012337">
    <property type="entry name" value="RNaseH-like_sf"/>
</dbReference>
<dbReference type="SMART" id="SM00732">
    <property type="entry name" value="YqgFc"/>
    <property type="match status" value="1"/>
</dbReference>
<dbReference type="Pfam" id="PF22706">
    <property type="entry name" value="Tex_central_region"/>
    <property type="match status" value="1"/>
</dbReference>
<dbReference type="Pfam" id="PF12836">
    <property type="entry name" value="HHH_3"/>
    <property type="match status" value="1"/>
</dbReference>
<keyword evidence="5" id="KW-1185">Reference proteome</keyword>
<dbReference type="InterPro" id="IPR018974">
    <property type="entry name" value="Tex-like_N"/>
</dbReference>
<dbReference type="InterPro" id="IPR006641">
    <property type="entry name" value="YqgF/RNaseH-like_dom"/>
</dbReference>
<reference evidence="4 5" key="1">
    <citation type="submission" date="2016-10" db="EMBL/GenBank/DDBJ databases">
        <authorList>
            <person name="de Groot N.N."/>
        </authorList>
    </citation>
    <scope>NUCLEOTIDE SEQUENCE [LARGE SCALE GENOMIC DNA]</scope>
    <source>
        <strain evidence="4 5">DSM 18684</strain>
    </source>
</reference>
<feature type="coiled-coil region" evidence="1">
    <location>
        <begin position="54"/>
        <end position="81"/>
    </location>
</feature>
<dbReference type="PANTHER" id="PTHR10724">
    <property type="entry name" value="30S RIBOSOMAL PROTEIN S1"/>
    <property type="match status" value="1"/>
</dbReference>
<dbReference type="Pfam" id="PF17674">
    <property type="entry name" value="HHH_9"/>
    <property type="match status" value="1"/>
</dbReference>
<dbReference type="GO" id="GO:0006412">
    <property type="term" value="P:translation"/>
    <property type="evidence" value="ECO:0007669"/>
    <property type="project" value="TreeGrafter"/>
</dbReference>
<dbReference type="InterPro" id="IPR055179">
    <property type="entry name" value="Tex-like_central_region"/>
</dbReference>
<dbReference type="InterPro" id="IPR041692">
    <property type="entry name" value="HHH_9"/>
</dbReference>
<dbReference type="PANTHER" id="PTHR10724:SF10">
    <property type="entry name" value="S1 RNA-BINDING DOMAIN-CONTAINING PROTEIN 1"/>
    <property type="match status" value="1"/>
</dbReference>
<accession>A0A1I2T2G5</accession>
<dbReference type="InterPro" id="IPR010994">
    <property type="entry name" value="RuvA_2-like"/>
</dbReference>
<dbReference type="SUPFAM" id="SSF47781">
    <property type="entry name" value="RuvA domain 2-like"/>
    <property type="match status" value="2"/>
</dbReference>
<dbReference type="InterPro" id="IPR003029">
    <property type="entry name" value="S1_domain"/>
</dbReference>
<evidence type="ECO:0000256" key="1">
    <source>
        <dbReference type="SAM" id="Coils"/>
    </source>
</evidence>
<dbReference type="SUPFAM" id="SSF158832">
    <property type="entry name" value="Tex N-terminal region-like"/>
    <property type="match status" value="1"/>
</dbReference>
<dbReference type="InterPro" id="IPR032639">
    <property type="entry name" value="Tex_YqgF"/>
</dbReference>
<evidence type="ECO:0000259" key="3">
    <source>
        <dbReference type="PROSITE" id="PS50126"/>
    </source>
</evidence>
<dbReference type="FunFam" id="1.10.150.310:FF:000001">
    <property type="entry name" value="RNA-binding transcriptional accessory protein"/>
    <property type="match status" value="1"/>
</dbReference>
<dbReference type="Proteomes" id="UP000199666">
    <property type="component" value="Unassembled WGS sequence"/>
</dbReference>
<dbReference type="InterPro" id="IPR023319">
    <property type="entry name" value="Tex-like_HTH_dom_sf"/>
</dbReference>
<dbReference type="InterPro" id="IPR012340">
    <property type="entry name" value="NA-bd_OB-fold"/>
</dbReference>
<dbReference type="Pfam" id="PF09371">
    <property type="entry name" value="Tex_N"/>
    <property type="match status" value="1"/>
</dbReference>
<feature type="domain" description="S1 motif" evidence="3">
    <location>
        <begin position="637"/>
        <end position="706"/>
    </location>
</feature>
<dbReference type="InterPro" id="IPR050437">
    <property type="entry name" value="Ribos_protein_bS1-like"/>
</dbReference>
<dbReference type="GO" id="GO:0003735">
    <property type="term" value="F:structural constituent of ribosome"/>
    <property type="evidence" value="ECO:0007669"/>
    <property type="project" value="TreeGrafter"/>
</dbReference>
<dbReference type="Gene3D" id="2.40.50.140">
    <property type="entry name" value="Nucleic acid-binding proteins"/>
    <property type="match status" value="1"/>
</dbReference>
<dbReference type="Gene3D" id="1.10.3500.10">
    <property type="entry name" value="Tex N-terminal region-like"/>
    <property type="match status" value="1"/>
</dbReference>
<dbReference type="Gene3D" id="3.30.420.140">
    <property type="entry name" value="YqgF/RNase H-like domain"/>
    <property type="match status" value="1"/>
</dbReference>
<dbReference type="GO" id="GO:0003729">
    <property type="term" value="F:mRNA binding"/>
    <property type="evidence" value="ECO:0007669"/>
    <property type="project" value="UniProtKB-ARBA"/>
</dbReference>
<dbReference type="GO" id="GO:0005737">
    <property type="term" value="C:cytoplasm"/>
    <property type="evidence" value="ECO:0007669"/>
    <property type="project" value="UniProtKB-ARBA"/>
</dbReference>
<dbReference type="STRING" id="414048.SAMN04489864_10172"/>
<dbReference type="RefSeq" id="WP_090991573.1">
    <property type="nucleotide sequence ID" value="NZ_FOPP01000001.1"/>
</dbReference>
<dbReference type="GO" id="GO:0006139">
    <property type="term" value="P:nucleobase-containing compound metabolic process"/>
    <property type="evidence" value="ECO:0007669"/>
    <property type="project" value="InterPro"/>
</dbReference>
<protein>
    <recommendedName>
        <fullName evidence="3">S1 motif domain-containing protein</fullName>
    </recommendedName>
</protein>
<dbReference type="AlphaFoldDB" id="A0A1I2T2G5"/>
<dbReference type="SUPFAM" id="SSF50249">
    <property type="entry name" value="Nucleic acid-binding proteins"/>
    <property type="match status" value="1"/>
</dbReference>
<dbReference type="InterPro" id="IPR023323">
    <property type="entry name" value="Tex-like_dom_sf"/>
</dbReference>